<keyword evidence="1" id="KW-0732">Signal</keyword>
<keyword evidence="3" id="KW-1185">Reference proteome</keyword>
<organism evidence="2 3">
    <name type="scientific">Bacteriovorax antarcticus</name>
    <dbReference type="NCBI Taxonomy" id="3088717"/>
    <lineage>
        <taxon>Bacteria</taxon>
        <taxon>Pseudomonadati</taxon>
        <taxon>Bdellovibrionota</taxon>
        <taxon>Bacteriovoracia</taxon>
        <taxon>Bacteriovoracales</taxon>
        <taxon>Bacteriovoracaceae</taxon>
        <taxon>Bacteriovorax</taxon>
    </lineage>
</organism>
<gene>
    <name evidence="2" type="ORF">SHI21_13400</name>
</gene>
<dbReference type="Proteomes" id="UP001302274">
    <property type="component" value="Unassembled WGS sequence"/>
</dbReference>
<proteinExistence type="predicted"/>
<sequence>MKTCNLFATILISSFIVGNPVVHAETMHMKEKNMQSKSTKYYKHTTENAVLDFNKDTASLSTMDQDKLNNLVKSAKEKGEITKIEVAVWSDKEHPAKGDLSKPDITLAENRATHIKDILKKDIGHTRHVKVFNMAEGSNMVARMFHTPTAELNSEFAKRSKDSMRSEDFQIIKKEGAPSKAVVIFTIRERSNY</sequence>
<evidence type="ECO:0000313" key="3">
    <source>
        <dbReference type="Proteomes" id="UP001302274"/>
    </source>
</evidence>
<dbReference type="RefSeq" id="WP_323577125.1">
    <property type="nucleotide sequence ID" value="NZ_JAYGJQ010000002.1"/>
</dbReference>
<reference evidence="2 3" key="1">
    <citation type="submission" date="2023-11" db="EMBL/GenBank/DDBJ databases">
        <title>A Novel Polar Bacteriovorax (B. antarcticus) Isolated from the Biocrust in Antarctica.</title>
        <authorList>
            <person name="Mun W."/>
            <person name="Choi S.Y."/>
            <person name="Mitchell R.J."/>
        </authorList>
    </citation>
    <scope>NUCLEOTIDE SEQUENCE [LARGE SCALE GENOMIC DNA]</scope>
    <source>
        <strain evidence="2 3">PP10</strain>
    </source>
</reference>
<protein>
    <recommendedName>
        <fullName evidence="4">OmpA family protein</fullName>
    </recommendedName>
</protein>
<evidence type="ECO:0008006" key="4">
    <source>
        <dbReference type="Google" id="ProtNLM"/>
    </source>
</evidence>
<dbReference type="EMBL" id="JAYGJQ010000002">
    <property type="protein sequence ID" value="MEA9357214.1"/>
    <property type="molecule type" value="Genomic_DNA"/>
</dbReference>
<dbReference type="InterPro" id="IPR036737">
    <property type="entry name" value="OmpA-like_sf"/>
</dbReference>
<dbReference type="Gene3D" id="3.30.1330.60">
    <property type="entry name" value="OmpA-like domain"/>
    <property type="match status" value="1"/>
</dbReference>
<name>A0ABU5VVZ5_9BACT</name>
<feature type="chain" id="PRO_5045529942" description="OmpA family protein" evidence="1">
    <location>
        <begin position="25"/>
        <end position="193"/>
    </location>
</feature>
<evidence type="ECO:0000313" key="2">
    <source>
        <dbReference type="EMBL" id="MEA9357214.1"/>
    </source>
</evidence>
<accession>A0ABU5VVZ5</accession>
<evidence type="ECO:0000256" key="1">
    <source>
        <dbReference type="SAM" id="SignalP"/>
    </source>
</evidence>
<comment type="caution">
    <text evidence="2">The sequence shown here is derived from an EMBL/GenBank/DDBJ whole genome shotgun (WGS) entry which is preliminary data.</text>
</comment>
<feature type="signal peptide" evidence="1">
    <location>
        <begin position="1"/>
        <end position="24"/>
    </location>
</feature>